<accession>A0A5S3PVQ9</accession>
<keyword evidence="2" id="KW-1185">Reference proteome</keyword>
<dbReference type="RefSeq" id="WP_138656225.1">
    <property type="nucleotide sequence ID" value="NZ_VATY01000001.1"/>
</dbReference>
<name>A0A5S3PVQ9_9FLAO</name>
<reference evidence="1 2" key="1">
    <citation type="submission" date="2019-05" db="EMBL/GenBank/DDBJ databases">
        <authorList>
            <person name="Zhang J.-Y."/>
            <person name="Feg X."/>
            <person name="Du Z.-J."/>
        </authorList>
    </citation>
    <scope>NUCLEOTIDE SEQUENCE [LARGE SCALE GENOMIC DNA]</scope>
    <source>
        <strain evidence="1 2">RZ26</strain>
    </source>
</reference>
<protein>
    <recommendedName>
        <fullName evidence="3">DNA topoisomerase IV</fullName>
    </recommendedName>
</protein>
<comment type="caution">
    <text evidence="1">The sequence shown here is derived from an EMBL/GenBank/DDBJ whole genome shotgun (WGS) entry which is preliminary data.</text>
</comment>
<dbReference type="OrthoDB" id="983030at2"/>
<evidence type="ECO:0008006" key="3">
    <source>
        <dbReference type="Google" id="ProtNLM"/>
    </source>
</evidence>
<dbReference type="EMBL" id="VATY01000001">
    <property type="protein sequence ID" value="TMM58292.1"/>
    <property type="molecule type" value="Genomic_DNA"/>
</dbReference>
<proteinExistence type="predicted"/>
<dbReference type="Proteomes" id="UP000310314">
    <property type="component" value="Unassembled WGS sequence"/>
</dbReference>
<evidence type="ECO:0000313" key="1">
    <source>
        <dbReference type="EMBL" id="TMM58292.1"/>
    </source>
</evidence>
<gene>
    <name evidence="1" type="ORF">FEE95_02360</name>
</gene>
<organism evidence="1 2">
    <name type="scientific">Maribacter algarum</name>
    <name type="common">ex Zhang et al. 2020</name>
    <dbReference type="NCBI Taxonomy" id="2578118"/>
    <lineage>
        <taxon>Bacteria</taxon>
        <taxon>Pseudomonadati</taxon>
        <taxon>Bacteroidota</taxon>
        <taxon>Flavobacteriia</taxon>
        <taxon>Flavobacteriales</taxon>
        <taxon>Flavobacteriaceae</taxon>
        <taxon>Maribacter</taxon>
    </lineage>
</organism>
<evidence type="ECO:0000313" key="2">
    <source>
        <dbReference type="Proteomes" id="UP000310314"/>
    </source>
</evidence>
<dbReference type="AlphaFoldDB" id="A0A5S3PVQ9"/>
<sequence length="128" mass="14916">MKAFFYILLVLGLTSAYSQENCKNFRTGKFQNIENGILKAEIQRNDTIQTEKYGQKEVKLKIEWINDCSYLLKFLEGNTAFWNSRPKNKPTPDLIVRITGTEGNSYLQESKFDIEDAFIYKSKITKIE</sequence>